<protein>
    <submittedName>
        <fullName evidence="1">Uncharacterized protein</fullName>
    </submittedName>
</protein>
<gene>
    <name evidence="1" type="ORF">SAMN05216600_11911</name>
</gene>
<dbReference type="RefSeq" id="WP_069520236.1">
    <property type="nucleotide sequence ID" value="NZ_FOFP01000019.1"/>
</dbReference>
<sequence length="245" mass="28178">MLFLFWAMPVGAMVFEPEKCPEPDPEGKAYLSLGETVLRIPLRTLSITHKPRQDWPLPTPPDASQPLGCSGNPLAQQSLIINFSFSAWLRDRKQPSTSPLREIRLIWARRDFYGRFQSDSYDPSCDRLTRHMALANGLLGCLPDKNPERPDRDQVGTYRAAPHIYAMPFGQTFIMECWPDIPRGAVCKVGYKVLPTVNLVYRFTPERIPLEEVIEIDKMLRKQIEQAVVTDYKWQDDKADQEDQK</sequence>
<organism evidence="1 2">
    <name type="scientific">Pseudomonas cuatrocienegasensis</name>
    <dbReference type="NCBI Taxonomy" id="543360"/>
    <lineage>
        <taxon>Bacteria</taxon>
        <taxon>Pseudomonadati</taxon>
        <taxon>Pseudomonadota</taxon>
        <taxon>Gammaproteobacteria</taxon>
        <taxon>Pseudomonadales</taxon>
        <taxon>Pseudomonadaceae</taxon>
        <taxon>Pseudomonas</taxon>
    </lineage>
</organism>
<comment type="caution">
    <text evidence="1">The sequence shown here is derived from an EMBL/GenBank/DDBJ whole genome shotgun (WGS) entry which is preliminary data.</text>
</comment>
<reference evidence="1 2" key="1">
    <citation type="submission" date="2016-10" db="EMBL/GenBank/DDBJ databases">
        <authorList>
            <person name="Varghese N."/>
            <person name="Submissions S."/>
        </authorList>
    </citation>
    <scope>NUCLEOTIDE SEQUENCE [LARGE SCALE GENOMIC DNA]</scope>
    <source>
        <strain evidence="1 2">CIP 109853</strain>
    </source>
</reference>
<evidence type="ECO:0000313" key="1">
    <source>
        <dbReference type="EMBL" id="SER24530.1"/>
    </source>
</evidence>
<name>A0ABY1BNE6_9PSED</name>
<dbReference type="Proteomes" id="UP000198512">
    <property type="component" value="Unassembled WGS sequence"/>
</dbReference>
<dbReference type="EMBL" id="FOFP01000019">
    <property type="protein sequence ID" value="SER24530.1"/>
    <property type="molecule type" value="Genomic_DNA"/>
</dbReference>
<evidence type="ECO:0000313" key="2">
    <source>
        <dbReference type="Proteomes" id="UP000198512"/>
    </source>
</evidence>
<accession>A0ABY1BNE6</accession>
<keyword evidence="2" id="KW-1185">Reference proteome</keyword>
<proteinExistence type="predicted"/>